<evidence type="ECO:0000256" key="3">
    <source>
        <dbReference type="ARBA" id="ARBA00022857"/>
    </source>
</evidence>
<comment type="similarity">
    <text evidence="6">Belongs to the short-chain dehydrogenases/reductases (SDR) family. FolM subfamily.</text>
</comment>
<protein>
    <recommendedName>
        <fullName evidence="8">Dihydromonapterin reductase</fullName>
        <ecNumber evidence="1">1.5.1.3</ecNumber>
        <ecNumber evidence="7">1.5.1.50</ecNumber>
    </recommendedName>
    <alternativeName>
        <fullName evidence="9">Dihydrofolate reductase</fullName>
    </alternativeName>
</protein>
<name>A0A853ICV6_9GAMM</name>
<keyword evidence="2" id="KW-0554">One-carbon metabolism</keyword>
<comment type="function">
    <text evidence="5">Catalyzes the reduction of dihydromonapterin to tetrahydromonapterin. Also has lower activity with dihydrofolate.</text>
</comment>
<keyword evidence="4 12" id="KW-0560">Oxidoreductase</keyword>
<dbReference type="PANTHER" id="PTHR43639">
    <property type="entry name" value="OXIDOREDUCTASE, SHORT-CHAIN DEHYDROGENASE/REDUCTASE FAMILY (AFU_ORTHOLOGUE AFUA_5G02870)"/>
    <property type="match status" value="1"/>
</dbReference>
<gene>
    <name evidence="12" type="primary">folM</name>
    <name evidence="12" type="ORF">H0A36_04340</name>
</gene>
<comment type="caution">
    <text evidence="12">The sequence shown here is derived from an EMBL/GenBank/DDBJ whole genome shotgun (WGS) entry which is preliminary data.</text>
</comment>
<dbReference type="AlphaFoldDB" id="A0A853ICV6"/>
<dbReference type="NCBIfam" id="NF005066">
    <property type="entry name" value="PRK06483.1"/>
    <property type="match status" value="1"/>
</dbReference>
<dbReference type="EC" id="1.5.1.3" evidence="1"/>
<dbReference type="PROSITE" id="PS00061">
    <property type="entry name" value="ADH_SHORT"/>
    <property type="match status" value="1"/>
</dbReference>
<dbReference type="GO" id="GO:0004146">
    <property type="term" value="F:dihydrofolate reductase activity"/>
    <property type="evidence" value="ECO:0007669"/>
    <property type="project" value="UniProtKB-EC"/>
</dbReference>
<dbReference type="SUPFAM" id="SSF51735">
    <property type="entry name" value="NAD(P)-binding Rossmann-fold domains"/>
    <property type="match status" value="1"/>
</dbReference>
<evidence type="ECO:0000256" key="1">
    <source>
        <dbReference type="ARBA" id="ARBA00012856"/>
    </source>
</evidence>
<dbReference type="PANTHER" id="PTHR43639:SF6">
    <property type="entry name" value="DIHYDROMONAPTERIN REDUCTASE"/>
    <property type="match status" value="1"/>
</dbReference>
<comment type="catalytic activity">
    <reaction evidence="10">
        <text>(6S)-5,6,7,8-tetrahydrofolate + NADP(+) = 7,8-dihydrofolate + NADPH + H(+)</text>
        <dbReference type="Rhea" id="RHEA:15009"/>
        <dbReference type="ChEBI" id="CHEBI:15378"/>
        <dbReference type="ChEBI" id="CHEBI:57451"/>
        <dbReference type="ChEBI" id="CHEBI:57453"/>
        <dbReference type="ChEBI" id="CHEBI:57783"/>
        <dbReference type="ChEBI" id="CHEBI:58349"/>
        <dbReference type="EC" id="1.5.1.3"/>
    </reaction>
</comment>
<reference evidence="12 13" key="1">
    <citation type="submission" date="2020-07" db="EMBL/GenBank/DDBJ databases">
        <title>Endozoicomonas sp. nov., isolated from sediment.</title>
        <authorList>
            <person name="Gu T."/>
        </authorList>
    </citation>
    <scope>NUCLEOTIDE SEQUENCE [LARGE SCALE GENOMIC DNA]</scope>
    <source>
        <strain evidence="12 13">SM1973</strain>
    </source>
</reference>
<sequence length="241" mass="26528">MFKPSTAPILITGGAQRIGYHCAQRFAQQGQPVIISYRQHHENVDKITDLGVKCIQADFSSSEQTLAFIQELISTTPSLRAIIHNASSWLTEEDAEVPPEQLINTMTQVHMVAPYLINLHCQSLLDSAEEAVTDIIHITDCVVAKGSYSHIAYTASKAGLDNMTRSFAKQYAPDIKVNAIAPALLMFHPDDPTEYKEKSLSKSLLGIEPGPEVLYEALCFLLGNRYMTGHTLALDGGRTIK</sequence>
<evidence type="ECO:0000313" key="12">
    <source>
        <dbReference type="EMBL" id="NYZ65226.1"/>
    </source>
</evidence>
<evidence type="ECO:0000256" key="4">
    <source>
        <dbReference type="ARBA" id="ARBA00023002"/>
    </source>
</evidence>
<keyword evidence="13" id="KW-1185">Reference proteome</keyword>
<evidence type="ECO:0000256" key="11">
    <source>
        <dbReference type="ARBA" id="ARBA00049376"/>
    </source>
</evidence>
<evidence type="ECO:0000256" key="2">
    <source>
        <dbReference type="ARBA" id="ARBA00022563"/>
    </source>
</evidence>
<organism evidence="12 13">
    <name type="scientific">Spartinivicinus marinus</name>
    <dbReference type="NCBI Taxonomy" id="2994442"/>
    <lineage>
        <taxon>Bacteria</taxon>
        <taxon>Pseudomonadati</taxon>
        <taxon>Pseudomonadota</taxon>
        <taxon>Gammaproteobacteria</taxon>
        <taxon>Oceanospirillales</taxon>
        <taxon>Zooshikellaceae</taxon>
        <taxon>Spartinivicinus</taxon>
    </lineage>
</organism>
<dbReference type="Pfam" id="PF13561">
    <property type="entry name" value="adh_short_C2"/>
    <property type="match status" value="1"/>
</dbReference>
<dbReference type="Proteomes" id="UP000569732">
    <property type="component" value="Unassembled WGS sequence"/>
</dbReference>
<evidence type="ECO:0000256" key="5">
    <source>
        <dbReference type="ARBA" id="ARBA00037508"/>
    </source>
</evidence>
<dbReference type="InterPro" id="IPR020904">
    <property type="entry name" value="Sc_DH/Rdtase_CS"/>
</dbReference>
<dbReference type="EMBL" id="JACCKB010000004">
    <property type="protein sequence ID" value="NYZ65226.1"/>
    <property type="molecule type" value="Genomic_DNA"/>
</dbReference>
<dbReference type="InterPro" id="IPR002347">
    <property type="entry name" value="SDR_fam"/>
</dbReference>
<dbReference type="InterPro" id="IPR036291">
    <property type="entry name" value="NAD(P)-bd_dom_sf"/>
</dbReference>
<proteinExistence type="inferred from homology"/>
<evidence type="ECO:0000313" key="13">
    <source>
        <dbReference type="Proteomes" id="UP000569732"/>
    </source>
</evidence>
<evidence type="ECO:0000256" key="8">
    <source>
        <dbReference type="ARBA" id="ARBA00039631"/>
    </source>
</evidence>
<evidence type="ECO:0000256" key="9">
    <source>
        <dbReference type="ARBA" id="ARBA00042299"/>
    </source>
</evidence>
<evidence type="ECO:0000256" key="7">
    <source>
        <dbReference type="ARBA" id="ARBA00039145"/>
    </source>
</evidence>
<evidence type="ECO:0000256" key="10">
    <source>
        <dbReference type="ARBA" id="ARBA00048873"/>
    </source>
</evidence>
<evidence type="ECO:0000256" key="6">
    <source>
        <dbReference type="ARBA" id="ARBA00038212"/>
    </source>
</evidence>
<dbReference type="Gene3D" id="3.40.50.720">
    <property type="entry name" value="NAD(P)-binding Rossmann-like Domain"/>
    <property type="match status" value="1"/>
</dbReference>
<dbReference type="PRINTS" id="PR00081">
    <property type="entry name" value="GDHRDH"/>
</dbReference>
<dbReference type="GO" id="GO:0006730">
    <property type="term" value="P:one-carbon metabolic process"/>
    <property type="evidence" value="ECO:0007669"/>
    <property type="project" value="UniProtKB-KW"/>
</dbReference>
<dbReference type="EC" id="1.5.1.50" evidence="7"/>
<dbReference type="RefSeq" id="WP_180567261.1">
    <property type="nucleotide sequence ID" value="NZ_JACCKB010000004.1"/>
</dbReference>
<comment type="catalytic activity">
    <reaction evidence="11">
        <text>7,8-dihydromonapterin + NADPH + H(+) = 5,6,7,8-tetrahydromonapterin + NADP(+)</text>
        <dbReference type="Rhea" id="RHEA:34847"/>
        <dbReference type="ChEBI" id="CHEBI:15378"/>
        <dbReference type="ChEBI" id="CHEBI:57783"/>
        <dbReference type="ChEBI" id="CHEBI:58349"/>
        <dbReference type="ChEBI" id="CHEBI:71175"/>
        <dbReference type="ChEBI" id="CHEBI:71177"/>
        <dbReference type="EC" id="1.5.1.50"/>
    </reaction>
</comment>
<accession>A0A853ICV6</accession>
<keyword evidence="3" id="KW-0521">NADP</keyword>